<gene>
    <name evidence="9" type="primary">fliD</name>
    <name evidence="9" type="ORF">HXX02_02705</name>
</gene>
<comment type="caution">
    <text evidence="9">The sequence shown here is derived from an EMBL/GenBank/DDBJ whole genome shotgun (WGS) entry which is preliminary data.</text>
</comment>
<feature type="compositionally biased region" description="Polar residues" evidence="6">
    <location>
        <begin position="72"/>
        <end position="88"/>
    </location>
</feature>
<evidence type="ECO:0000256" key="3">
    <source>
        <dbReference type="ARBA" id="ARBA00023054"/>
    </source>
</evidence>
<keyword evidence="9" id="KW-0282">Flagellum</keyword>
<dbReference type="PANTHER" id="PTHR30288:SF0">
    <property type="entry name" value="FLAGELLAR HOOK-ASSOCIATED PROTEIN 2"/>
    <property type="match status" value="1"/>
</dbReference>
<comment type="subunit">
    <text evidence="2 5">Homopentamer.</text>
</comment>
<evidence type="ECO:0000313" key="10">
    <source>
        <dbReference type="Proteomes" id="UP001205566"/>
    </source>
</evidence>
<evidence type="ECO:0000259" key="8">
    <source>
        <dbReference type="Pfam" id="PF07195"/>
    </source>
</evidence>
<dbReference type="Pfam" id="PF02465">
    <property type="entry name" value="FliD_N"/>
    <property type="match status" value="1"/>
</dbReference>
<dbReference type="InterPro" id="IPR003481">
    <property type="entry name" value="FliD_N"/>
</dbReference>
<proteinExistence type="inferred from homology"/>
<keyword evidence="9" id="KW-0966">Cell projection</keyword>
<name>A0ABT1NZX7_9GAMM</name>
<evidence type="ECO:0000256" key="4">
    <source>
        <dbReference type="ARBA" id="ARBA00023143"/>
    </source>
</evidence>
<accession>A0ABT1NZX7</accession>
<comment type="similarity">
    <text evidence="1 5">Belongs to the FliD family.</text>
</comment>
<dbReference type="Pfam" id="PF07195">
    <property type="entry name" value="FliD_C"/>
    <property type="match status" value="1"/>
</dbReference>
<evidence type="ECO:0000259" key="7">
    <source>
        <dbReference type="Pfam" id="PF02465"/>
    </source>
</evidence>
<evidence type="ECO:0000256" key="6">
    <source>
        <dbReference type="SAM" id="MobiDB-lite"/>
    </source>
</evidence>
<keyword evidence="5" id="KW-0964">Secreted</keyword>
<protein>
    <recommendedName>
        <fullName evidence="5">Flagellar hook-associated protein 2</fullName>
        <shortName evidence="5">HAP2</shortName>
    </recommendedName>
    <alternativeName>
        <fullName evidence="5">Flagellar cap protein</fullName>
    </alternativeName>
</protein>
<organism evidence="9 10">
    <name type="scientific">Microbulbifer elongatus</name>
    <dbReference type="NCBI Taxonomy" id="86173"/>
    <lineage>
        <taxon>Bacteria</taxon>
        <taxon>Pseudomonadati</taxon>
        <taxon>Pseudomonadota</taxon>
        <taxon>Gammaproteobacteria</taxon>
        <taxon>Cellvibrionales</taxon>
        <taxon>Microbulbiferaceae</taxon>
        <taxon>Microbulbifer</taxon>
    </lineage>
</organism>
<comment type="subcellular location">
    <subcellularLocation>
        <location evidence="5">Secreted</location>
    </subcellularLocation>
    <subcellularLocation>
        <location evidence="5">Bacterial flagellum</location>
    </subcellularLocation>
</comment>
<keyword evidence="9" id="KW-0969">Cilium</keyword>
<evidence type="ECO:0000256" key="5">
    <source>
        <dbReference type="RuleBase" id="RU362066"/>
    </source>
</evidence>
<dbReference type="RefSeq" id="WP_255873197.1">
    <property type="nucleotide sequence ID" value="NZ_JACASI010000011.1"/>
</dbReference>
<keyword evidence="3" id="KW-0175">Coiled coil</keyword>
<evidence type="ECO:0000256" key="2">
    <source>
        <dbReference type="ARBA" id="ARBA00011255"/>
    </source>
</evidence>
<feature type="region of interest" description="Disordered" evidence="6">
    <location>
        <begin position="65"/>
        <end position="89"/>
    </location>
</feature>
<feature type="domain" description="Flagellar hook-associated protein 2 N-terminal" evidence="7">
    <location>
        <begin position="11"/>
        <end position="105"/>
    </location>
</feature>
<dbReference type="InterPro" id="IPR010809">
    <property type="entry name" value="FliD_C"/>
</dbReference>
<dbReference type="EMBL" id="JACASI010000011">
    <property type="protein sequence ID" value="MCQ3828346.1"/>
    <property type="molecule type" value="Genomic_DNA"/>
</dbReference>
<reference evidence="9" key="1">
    <citation type="thesis" date="2020" institute="Technische Universitat Dresden" country="Dresden, Germany">
        <title>The Agarolytic System of Microbulbifer elongatus PORT2, Isolated from Batu Karas, Pangandaran West Java Indonesia.</title>
        <authorList>
            <person name="Anggraeni S.R."/>
        </authorList>
    </citation>
    <scope>NUCLEOTIDE SEQUENCE</scope>
    <source>
        <strain evidence="9">PORT2</strain>
    </source>
</reference>
<dbReference type="InterPro" id="IPR040026">
    <property type="entry name" value="FliD"/>
</dbReference>
<dbReference type="Proteomes" id="UP001205566">
    <property type="component" value="Unassembled WGS sequence"/>
</dbReference>
<dbReference type="Pfam" id="PF07196">
    <property type="entry name" value="Flagellin_IN"/>
    <property type="match status" value="1"/>
</dbReference>
<comment type="function">
    <text evidence="5">Required for morphogenesis and for the elongation of the flagellar filament by facilitating polymerization of the flagellin monomers at the tip of growing filament. Forms a capping structure, which prevents flagellin subunits (transported through the central channel of the flagellum) from leaking out without polymerization at the distal end.</text>
</comment>
<sequence>MATISSLGIGSGLDLSGLLDQLESAERQKLTPILQQQKSYETKISAFGLLESALEKVKDAASALSEPESFSGVKTSQSGEGVSISASEDTPVGSYEIEVTQRAKSYSIATMGVGEQDTNLGAGNIDFTLGDGSQFTVSVNESDSSLQDIRDAINGADTGVVASIVNDGSDQPYRLVLTSTQTGTDAAIDSVAFSSGGFGDVLTLDGTTEVAAQNAQLNVNGIDIQAQKNRVEGAIQGVTLNLEETGTTTLEVSRDTAGIEKKLSNFVDAYNSLQGALSDLTSFDGATGVGGVLQGNATVRGVESQIRELVGGSLLSDTFSSLADIGLTLEVDGTLTLDDEKVSDLVANQLGALSSLFAGESEESDGFADRFEAALGAMMEEGGLIENATSGLETSVEAMGQRYDRMEQQIDSTIDRYRTQFSQLDSLIAQMNSTSSYLTQQFDALAAQMKQ</sequence>
<keyword evidence="4 5" id="KW-0975">Bacterial flagellum</keyword>
<feature type="domain" description="Flagellar hook-associated protein 2 C-terminal" evidence="8">
    <location>
        <begin position="212"/>
        <end position="433"/>
    </location>
</feature>
<keyword evidence="10" id="KW-1185">Reference proteome</keyword>
<evidence type="ECO:0000256" key="1">
    <source>
        <dbReference type="ARBA" id="ARBA00009764"/>
    </source>
</evidence>
<dbReference type="PANTHER" id="PTHR30288">
    <property type="entry name" value="FLAGELLAR CAP/ASSEMBLY PROTEIN FLID"/>
    <property type="match status" value="1"/>
</dbReference>
<dbReference type="InterPro" id="IPR010810">
    <property type="entry name" value="Flagellin_hook_IN_motif"/>
</dbReference>
<evidence type="ECO:0000313" key="9">
    <source>
        <dbReference type="EMBL" id="MCQ3828346.1"/>
    </source>
</evidence>